<name>A0A382BMC3_9ZZZZ</name>
<feature type="transmembrane region" description="Helical" evidence="6">
    <location>
        <begin position="12"/>
        <end position="30"/>
    </location>
</feature>
<dbReference type="PANTHER" id="PTHR30250:SF11">
    <property type="entry name" value="O-ANTIGEN TRANSPORTER-RELATED"/>
    <property type="match status" value="1"/>
</dbReference>
<protein>
    <submittedName>
        <fullName evidence="7">Uncharacterized protein</fullName>
    </submittedName>
</protein>
<sequence length="500" mass="54658">MFDNVRRIFGHLLVYGSADIAILATTFLLLPVYTRVLSPSDYGVLALVLVLEAVLKPVYRWGLDTSFLRLHYDCRSDEERRRLAGTIIIFLIGVNGILTLLLLGLAPTINGALFGGQNHVTTLSLLFANGFIGSFIFLPLTRLQIQEKSRTYATLTFVRSLGTIVLRLVFVVGLRWNVTGIVLADVMISTLMVAGLSRSINTMTTWRFSRSVAREMLQFGLPRASQGILHQGMAMSDRFFLTLYLPLGQVGVYLIGVSIASLVKLYPVAFTTAWMPFAFDSMRRADAPLLFGRLSSYAFAVLSFLTLALACFAQPVVELMTPKTFHTAAQIVPLLALGMAIQSTSTLLSTSINVAKRTHVYPIATALAAVVSVGGYLMLIPRWGLFGAAASVVAGQVVFVLTLGYFAQRYFAIHYEWRRLWTAAGVAIALYGIMVLVAPAPIATALGVGLALLAMYPVALIVLGFFKAQELQEIRQLLASLRDSVVADKRVSSTPDESEK</sequence>
<feature type="transmembrane region" description="Helical" evidence="6">
    <location>
        <begin position="239"/>
        <end position="259"/>
    </location>
</feature>
<dbReference type="Pfam" id="PF13440">
    <property type="entry name" value="Polysacc_synt_3"/>
    <property type="match status" value="1"/>
</dbReference>
<dbReference type="InterPro" id="IPR050833">
    <property type="entry name" value="Poly_Biosynth_Transport"/>
</dbReference>
<feature type="transmembrane region" description="Helical" evidence="6">
    <location>
        <begin position="328"/>
        <end position="348"/>
    </location>
</feature>
<feature type="transmembrane region" description="Helical" evidence="6">
    <location>
        <begin position="83"/>
        <end position="103"/>
    </location>
</feature>
<evidence type="ECO:0000313" key="7">
    <source>
        <dbReference type="EMBL" id="SVB14978.1"/>
    </source>
</evidence>
<keyword evidence="4 6" id="KW-1133">Transmembrane helix</keyword>
<gene>
    <name evidence="7" type="ORF">METZ01_LOCUS167832</name>
</gene>
<feature type="transmembrane region" description="Helical" evidence="6">
    <location>
        <begin position="360"/>
        <end position="379"/>
    </location>
</feature>
<keyword evidence="3 6" id="KW-0812">Transmembrane</keyword>
<organism evidence="7">
    <name type="scientific">marine metagenome</name>
    <dbReference type="NCBI Taxonomy" id="408172"/>
    <lineage>
        <taxon>unclassified sequences</taxon>
        <taxon>metagenomes</taxon>
        <taxon>ecological metagenomes</taxon>
    </lineage>
</organism>
<keyword evidence="2" id="KW-1003">Cell membrane</keyword>
<feature type="transmembrane region" description="Helical" evidence="6">
    <location>
        <begin position="444"/>
        <end position="466"/>
    </location>
</feature>
<evidence type="ECO:0000256" key="3">
    <source>
        <dbReference type="ARBA" id="ARBA00022692"/>
    </source>
</evidence>
<evidence type="ECO:0000256" key="6">
    <source>
        <dbReference type="SAM" id="Phobius"/>
    </source>
</evidence>
<evidence type="ECO:0000256" key="1">
    <source>
        <dbReference type="ARBA" id="ARBA00004651"/>
    </source>
</evidence>
<dbReference type="PANTHER" id="PTHR30250">
    <property type="entry name" value="PST FAMILY PREDICTED COLANIC ACID TRANSPORTER"/>
    <property type="match status" value="1"/>
</dbReference>
<feature type="transmembrane region" description="Helical" evidence="6">
    <location>
        <begin position="265"/>
        <end position="282"/>
    </location>
</feature>
<reference evidence="7" key="1">
    <citation type="submission" date="2018-05" db="EMBL/GenBank/DDBJ databases">
        <authorList>
            <person name="Lanie J.A."/>
            <person name="Ng W.-L."/>
            <person name="Kazmierczak K.M."/>
            <person name="Andrzejewski T.M."/>
            <person name="Davidsen T.M."/>
            <person name="Wayne K.J."/>
            <person name="Tettelin H."/>
            <person name="Glass J.I."/>
            <person name="Rusch D."/>
            <person name="Podicherti R."/>
            <person name="Tsui H.-C.T."/>
            <person name="Winkler M.E."/>
        </authorList>
    </citation>
    <scope>NUCLEOTIDE SEQUENCE</scope>
</reference>
<evidence type="ECO:0000256" key="4">
    <source>
        <dbReference type="ARBA" id="ARBA00022989"/>
    </source>
</evidence>
<feature type="transmembrane region" description="Helical" evidence="6">
    <location>
        <begin position="176"/>
        <end position="197"/>
    </location>
</feature>
<feature type="transmembrane region" description="Helical" evidence="6">
    <location>
        <begin position="123"/>
        <end position="140"/>
    </location>
</feature>
<comment type="subcellular location">
    <subcellularLocation>
        <location evidence="1">Cell membrane</location>
        <topology evidence="1">Multi-pass membrane protein</topology>
    </subcellularLocation>
</comment>
<accession>A0A382BMC3</accession>
<feature type="transmembrane region" description="Helical" evidence="6">
    <location>
        <begin position="385"/>
        <end position="407"/>
    </location>
</feature>
<feature type="transmembrane region" description="Helical" evidence="6">
    <location>
        <begin position="419"/>
        <end position="438"/>
    </location>
</feature>
<feature type="transmembrane region" description="Helical" evidence="6">
    <location>
        <begin position="152"/>
        <end position="170"/>
    </location>
</feature>
<evidence type="ECO:0000256" key="5">
    <source>
        <dbReference type="ARBA" id="ARBA00023136"/>
    </source>
</evidence>
<feature type="transmembrane region" description="Helical" evidence="6">
    <location>
        <begin position="42"/>
        <end position="62"/>
    </location>
</feature>
<evidence type="ECO:0000256" key="2">
    <source>
        <dbReference type="ARBA" id="ARBA00022475"/>
    </source>
</evidence>
<dbReference type="EMBL" id="UINC01030487">
    <property type="protein sequence ID" value="SVB14978.1"/>
    <property type="molecule type" value="Genomic_DNA"/>
</dbReference>
<feature type="transmembrane region" description="Helical" evidence="6">
    <location>
        <begin position="294"/>
        <end position="316"/>
    </location>
</feature>
<dbReference type="GO" id="GO:0005886">
    <property type="term" value="C:plasma membrane"/>
    <property type="evidence" value="ECO:0007669"/>
    <property type="project" value="UniProtKB-SubCell"/>
</dbReference>
<dbReference type="AlphaFoldDB" id="A0A382BMC3"/>
<proteinExistence type="predicted"/>
<keyword evidence="5 6" id="KW-0472">Membrane</keyword>